<dbReference type="InterPro" id="IPR047666">
    <property type="entry name" value="ANR_neg_reg"/>
</dbReference>
<evidence type="ECO:0000313" key="1">
    <source>
        <dbReference type="EMBL" id="AHF74786.1"/>
    </source>
</evidence>
<keyword evidence="2" id="KW-1185">Reference proteome</keyword>
<dbReference type="KEGG" id="pes:SOPEG_3515"/>
<dbReference type="RefSeq" id="WP_025246520.1">
    <property type="nucleotide sequence ID" value="NZ_CP006568.1"/>
</dbReference>
<evidence type="ECO:0008006" key="3">
    <source>
        <dbReference type="Google" id="ProtNLM"/>
    </source>
</evidence>
<protein>
    <recommendedName>
        <fullName evidence="3">ANR family transcriptional regulator</fullName>
    </recommendedName>
</protein>
<reference evidence="1 2" key="1">
    <citation type="journal article" date="2014" name="Genome Biol. Evol.">
        <title>Genome degeneration and adaptation in a nascent stage of symbiosis.</title>
        <authorList>
            <person name="Oakeson K.F."/>
            <person name="Gil R."/>
            <person name="Clayton A.L."/>
            <person name="Dunn D.M."/>
            <person name="von Niederhausern A.C."/>
            <person name="Hamil C."/>
            <person name="Aoyagi A."/>
            <person name="Duval B."/>
            <person name="Baca A."/>
            <person name="Silva F.J."/>
            <person name="Vallier A."/>
            <person name="Jackson D.G."/>
            <person name="Latorre A."/>
            <person name="Weiss R.B."/>
            <person name="Heddi A."/>
            <person name="Moya A."/>
            <person name="Dale C."/>
        </authorList>
    </citation>
    <scope>NUCLEOTIDE SEQUENCE [LARGE SCALE GENOMIC DNA]</scope>
    <source>
        <strain evidence="2">none</strain>
    </source>
</reference>
<dbReference type="AlphaFoldDB" id="W0HLK6"/>
<gene>
    <name evidence="1" type="ORF">SOPEG_3515</name>
</gene>
<dbReference type="NCBIfam" id="NF033650">
    <property type="entry name" value="ANR_neg_reg"/>
    <property type="match status" value="1"/>
</dbReference>
<accession>W0HLK6</accession>
<dbReference type="HOGENOM" id="CLU_2714919_0_0_6"/>
<proteinExistence type="predicted"/>
<dbReference type="Proteomes" id="UP000019025">
    <property type="component" value="Chromosome"/>
</dbReference>
<dbReference type="STRING" id="2342.SOPEG_3515"/>
<organism evidence="1 2">
    <name type="scientific">Candidatus Sodalis pierantonii str. SOPE</name>
    <dbReference type="NCBI Taxonomy" id="2342"/>
    <lineage>
        <taxon>Bacteria</taxon>
        <taxon>Pseudomonadati</taxon>
        <taxon>Pseudomonadota</taxon>
        <taxon>Gammaproteobacteria</taxon>
        <taxon>Enterobacterales</taxon>
        <taxon>Bruguierivoracaceae</taxon>
        <taxon>Sodalis</taxon>
    </lineage>
</organism>
<evidence type="ECO:0000313" key="2">
    <source>
        <dbReference type="Proteomes" id="UP000019025"/>
    </source>
</evidence>
<name>W0HLK6_9GAMM</name>
<sequence>MTRSLYSHIARSAAIHENAGSLTQAANLWRQANELAVLKANLDWTSHRAHVCEARLSLAAKAARVRNGGNISHLTNSVI</sequence>
<dbReference type="EMBL" id="CP006568">
    <property type="protein sequence ID" value="AHF74786.1"/>
    <property type="molecule type" value="Genomic_DNA"/>
</dbReference>